<dbReference type="Ensembl" id="ENSSSCT00045031645.1">
    <property type="protein sequence ID" value="ENSSSCP00045021912.1"/>
    <property type="gene ID" value="ENSSSCG00045018613.1"/>
</dbReference>
<name>A0A8D1HQE1_PIG</name>
<dbReference type="AlphaFoldDB" id="A0A8D1HQE1"/>
<protein>
    <submittedName>
        <fullName evidence="2">Uncharacterized protein</fullName>
    </submittedName>
</protein>
<dbReference type="PANTHER" id="PTHR17534:SF4">
    <property type="entry name" value="TUMOR NECROSIS FACTOR LIGAND SUPERFAMILY MEMBER 4"/>
    <property type="match status" value="1"/>
</dbReference>
<accession>A0A8D1HQE1</accession>
<proteinExistence type="predicted"/>
<keyword evidence="1" id="KW-0812">Transmembrane</keyword>
<evidence type="ECO:0000256" key="1">
    <source>
        <dbReference type="SAM" id="Phobius"/>
    </source>
</evidence>
<sequence>MEGVQPLDENVGNAPGRRLLRNKLLLVASVIQGLGLLLCLTYICLHLYAQVRCTTGMSFPPGHADGSLWSLGNNLTPELFTFSPFLLSNCKVWSNTLLSLFSFLFFINGSGEAQWQGHCF</sequence>
<dbReference type="Proteomes" id="UP000694728">
    <property type="component" value="Unplaced"/>
</dbReference>
<dbReference type="PANTHER" id="PTHR17534">
    <property type="entry name" value="OX40 LIGAND"/>
    <property type="match status" value="1"/>
</dbReference>
<reference evidence="2" key="1">
    <citation type="submission" date="2025-08" db="UniProtKB">
        <authorList>
            <consortium name="Ensembl"/>
        </authorList>
    </citation>
    <scope>IDENTIFICATION</scope>
</reference>
<evidence type="ECO:0000313" key="3">
    <source>
        <dbReference type="Proteomes" id="UP000694728"/>
    </source>
</evidence>
<dbReference type="GO" id="GO:0005125">
    <property type="term" value="F:cytokine activity"/>
    <property type="evidence" value="ECO:0007669"/>
    <property type="project" value="InterPro"/>
</dbReference>
<keyword evidence="1" id="KW-0472">Membrane</keyword>
<organism evidence="2 3">
    <name type="scientific">Sus scrofa</name>
    <name type="common">Pig</name>
    <dbReference type="NCBI Taxonomy" id="9823"/>
    <lineage>
        <taxon>Eukaryota</taxon>
        <taxon>Metazoa</taxon>
        <taxon>Chordata</taxon>
        <taxon>Craniata</taxon>
        <taxon>Vertebrata</taxon>
        <taxon>Euteleostomi</taxon>
        <taxon>Mammalia</taxon>
        <taxon>Eutheria</taxon>
        <taxon>Laurasiatheria</taxon>
        <taxon>Artiodactyla</taxon>
        <taxon>Suina</taxon>
        <taxon>Suidae</taxon>
        <taxon>Sus</taxon>
    </lineage>
</organism>
<evidence type="ECO:0000313" key="2">
    <source>
        <dbReference type="Ensembl" id="ENSSSCP00045021912.1"/>
    </source>
</evidence>
<feature type="transmembrane region" description="Helical" evidence="1">
    <location>
        <begin position="24"/>
        <end position="49"/>
    </location>
</feature>
<keyword evidence="1" id="KW-1133">Transmembrane helix</keyword>
<dbReference type="InterPro" id="IPR042338">
    <property type="entry name" value="TNFSF4"/>
</dbReference>